<protein>
    <submittedName>
        <fullName evidence="3">Hpt domain-containing protein</fullName>
    </submittedName>
</protein>
<dbReference type="RefSeq" id="WP_085627515.1">
    <property type="nucleotide sequence ID" value="NZ_JAFBWU010000006.1"/>
</dbReference>
<evidence type="ECO:0000313" key="6">
    <source>
        <dbReference type="Proteomes" id="UP000809440"/>
    </source>
</evidence>
<sequence length="110" mass="12440">MIDWTRVAELRDEIGPEDFSEVAELFLMEVEDTLSRLPSARNDAHQMQELMHFLKGSALNLGFANLAETCSAAEISVTNGDCDMDVQSMKQIYAQSRQLFETEFAQRFAS</sequence>
<evidence type="ECO:0000313" key="3">
    <source>
        <dbReference type="EMBL" id="MBM2412853.1"/>
    </source>
</evidence>
<dbReference type="EMBL" id="JAFBXE010000006">
    <property type="protein sequence ID" value="MBM2412853.1"/>
    <property type="molecule type" value="Genomic_DNA"/>
</dbReference>
<dbReference type="Gene3D" id="1.20.120.160">
    <property type="entry name" value="HPT domain"/>
    <property type="match status" value="1"/>
</dbReference>
<evidence type="ECO:0000313" key="5">
    <source>
        <dbReference type="Proteomes" id="UP000755667"/>
    </source>
</evidence>
<dbReference type="InterPro" id="IPR008207">
    <property type="entry name" value="Sig_transdc_His_kin_Hpt_dom"/>
</dbReference>
<dbReference type="SUPFAM" id="SSF47226">
    <property type="entry name" value="Histidine-containing phosphotransfer domain, HPT domain"/>
    <property type="match status" value="1"/>
</dbReference>
<dbReference type="InterPro" id="IPR036641">
    <property type="entry name" value="HPT_dom_sf"/>
</dbReference>
<accession>A0A9Q2P3U3</accession>
<evidence type="ECO:0000256" key="1">
    <source>
        <dbReference type="ARBA" id="ARBA00023012"/>
    </source>
</evidence>
<reference evidence="3 6" key="1">
    <citation type="submission" date="2021-01" db="EMBL/GenBank/DDBJ databases">
        <title>Diatom-associated Roseobacters Show Island Model of Population Structure.</title>
        <authorList>
            <person name="Qu L."/>
            <person name="Feng X."/>
            <person name="Chen Y."/>
            <person name="Li L."/>
            <person name="Wang X."/>
            <person name="Hu Z."/>
            <person name="Wang H."/>
            <person name="Luo H."/>
        </authorList>
    </citation>
    <scope>NUCLEOTIDE SEQUENCE</scope>
    <source>
        <strain evidence="4 6">CC28-63</strain>
        <strain evidence="3">CC28-69</strain>
    </source>
</reference>
<dbReference type="GeneID" id="62639228"/>
<comment type="caution">
    <text evidence="3">The sequence shown here is derived from an EMBL/GenBank/DDBJ whole genome shotgun (WGS) entry which is preliminary data.</text>
</comment>
<evidence type="ECO:0000313" key="4">
    <source>
        <dbReference type="EMBL" id="MBM2417521.1"/>
    </source>
</evidence>
<evidence type="ECO:0000259" key="2">
    <source>
        <dbReference type="Pfam" id="PF01627"/>
    </source>
</evidence>
<organism evidence="3 5">
    <name type="scientific">Marivita cryptomonadis</name>
    <dbReference type="NCBI Taxonomy" id="505252"/>
    <lineage>
        <taxon>Bacteria</taxon>
        <taxon>Pseudomonadati</taxon>
        <taxon>Pseudomonadota</taxon>
        <taxon>Alphaproteobacteria</taxon>
        <taxon>Rhodobacterales</taxon>
        <taxon>Roseobacteraceae</taxon>
        <taxon>Marivita</taxon>
    </lineage>
</organism>
<dbReference type="Proteomes" id="UP000755667">
    <property type="component" value="Unassembled WGS sequence"/>
</dbReference>
<dbReference type="GO" id="GO:0004672">
    <property type="term" value="F:protein kinase activity"/>
    <property type="evidence" value="ECO:0007669"/>
    <property type="project" value="UniProtKB-ARBA"/>
</dbReference>
<feature type="domain" description="HPt" evidence="2">
    <location>
        <begin position="21"/>
        <end position="87"/>
    </location>
</feature>
<dbReference type="Pfam" id="PF01627">
    <property type="entry name" value="Hpt"/>
    <property type="match status" value="1"/>
</dbReference>
<dbReference type="GO" id="GO:0000160">
    <property type="term" value="P:phosphorelay signal transduction system"/>
    <property type="evidence" value="ECO:0007669"/>
    <property type="project" value="UniProtKB-KW"/>
</dbReference>
<keyword evidence="1" id="KW-0902">Two-component regulatory system</keyword>
<keyword evidence="6" id="KW-1185">Reference proteome</keyword>
<dbReference type="EMBL" id="JAFBXF010000006">
    <property type="protein sequence ID" value="MBM2417521.1"/>
    <property type="molecule type" value="Genomic_DNA"/>
</dbReference>
<proteinExistence type="predicted"/>
<dbReference type="OrthoDB" id="7867809at2"/>
<gene>
    <name evidence="3" type="ORF">JQX41_11105</name>
    <name evidence="4" type="ORF">JQX48_11110</name>
</gene>
<dbReference type="Proteomes" id="UP000809440">
    <property type="component" value="Unassembled WGS sequence"/>
</dbReference>
<dbReference type="AlphaFoldDB" id="A0A9Q2P3U3"/>
<name>A0A9Q2P3U3_9RHOB</name>